<keyword evidence="3" id="KW-1185">Reference proteome</keyword>
<dbReference type="InterPro" id="IPR038765">
    <property type="entry name" value="Papain-like_cys_pep_sf"/>
</dbReference>
<feature type="region of interest" description="Disordered" evidence="1">
    <location>
        <begin position="1"/>
        <end position="61"/>
    </location>
</feature>
<dbReference type="Proteomes" id="UP000694864">
    <property type="component" value="Chromosome 20"/>
</dbReference>
<evidence type="ECO:0000313" key="3">
    <source>
        <dbReference type="Proteomes" id="UP000694864"/>
    </source>
</evidence>
<proteinExistence type="predicted"/>
<dbReference type="InterPro" id="IPR000668">
    <property type="entry name" value="Peptidase_C1A_C"/>
</dbReference>
<sequence length="291" mass="31889">MEKKDDGDGVGAGRIGGIGAGGGKGKGKNVPNERKAEAEARRKAQQDCPQPQVNEHPPRDFGDGSYLIKDWSHSHRALLSKIVKQVQAICWALVLGKILEFTYNKNRPIAQHKFLDIDSFAEKVKQKPGERMAQKKLDTDDMAVGSLRKAMDHICLKGIEKIDGRKKGGAGKAYAIKGRFVGVQNSTAEDIAKKVNIGLVGLTVDVDEGLRGLKKGIYRVPKPQVGAHKHALTIVGYGMTKEDELFFLVQNTWGTGWGDGGYGRMIITDTCDMFYLAEVINDKKKKEEALA</sequence>
<dbReference type="RefSeq" id="XP_019097767.1">
    <property type="nucleotide sequence ID" value="XM_019242222.1"/>
</dbReference>
<dbReference type="SUPFAM" id="SSF54001">
    <property type="entry name" value="Cysteine proteinases"/>
    <property type="match status" value="1"/>
</dbReference>
<reference evidence="4" key="2">
    <citation type="submission" date="2025-08" db="UniProtKB">
        <authorList>
            <consortium name="RefSeq"/>
        </authorList>
    </citation>
    <scope>IDENTIFICATION</scope>
    <source>
        <tissue evidence="4">Leaf</tissue>
    </source>
</reference>
<gene>
    <name evidence="4" type="primary">LOC104769995</name>
</gene>
<dbReference type="Pfam" id="PF00112">
    <property type="entry name" value="Peptidase_C1"/>
    <property type="match status" value="1"/>
</dbReference>
<dbReference type="GeneID" id="104769995"/>
<accession>A0ABM1RFH9</accession>
<feature type="compositionally biased region" description="Basic and acidic residues" evidence="1">
    <location>
        <begin position="31"/>
        <end position="45"/>
    </location>
</feature>
<reference evidence="3" key="1">
    <citation type="journal article" date="2014" name="Nat. Commun.">
        <title>The emerging biofuel crop Camelina sativa retains a highly undifferentiated hexaploid genome structure.</title>
        <authorList>
            <person name="Kagale S."/>
            <person name="Koh C."/>
            <person name="Nixon J."/>
            <person name="Bollina V."/>
            <person name="Clarke W.E."/>
            <person name="Tuteja R."/>
            <person name="Spillane C."/>
            <person name="Robinson S.J."/>
            <person name="Links M.G."/>
            <person name="Clarke C."/>
            <person name="Higgins E.E."/>
            <person name="Huebert T."/>
            <person name="Sharpe A.G."/>
            <person name="Parkin I.A."/>
        </authorList>
    </citation>
    <scope>NUCLEOTIDE SEQUENCE [LARGE SCALE GENOMIC DNA]</scope>
    <source>
        <strain evidence="3">cv. DH55</strain>
    </source>
</reference>
<evidence type="ECO:0000256" key="1">
    <source>
        <dbReference type="SAM" id="MobiDB-lite"/>
    </source>
</evidence>
<dbReference type="Gene3D" id="3.90.70.10">
    <property type="entry name" value="Cysteine proteinases"/>
    <property type="match status" value="1"/>
</dbReference>
<feature type="domain" description="Peptidase C1A papain C-terminal" evidence="2">
    <location>
        <begin position="173"/>
        <end position="272"/>
    </location>
</feature>
<organism evidence="3 4">
    <name type="scientific">Camelina sativa</name>
    <name type="common">False flax</name>
    <name type="synonym">Myagrum sativum</name>
    <dbReference type="NCBI Taxonomy" id="90675"/>
    <lineage>
        <taxon>Eukaryota</taxon>
        <taxon>Viridiplantae</taxon>
        <taxon>Streptophyta</taxon>
        <taxon>Embryophyta</taxon>
        <taxon>Tracheophyta</taxon>
        <taxon>Spermatophyta</taxon>
        <taxon>Magnoliopsida</taxon>
        <taxon>eudicotyledons</taxon>
        <taxon>Gunneridae</taxon>
        <taxon>Pentapetalae</taxon>
        <taxon>rosids</taxon>
        <taxon>malvids</taxon>
        <taxon>Brassicales</taxon>
        <taxon>Brassicaceae</taxon>
        <taxon>Camelineae</taxon>
        <taxon>Camelina</taxon>
    </lineage>
</organism>
<evidence type="ECO:0000259" key="2">
    <source>
        <dbReference type="Pfam" id="PF00112"/>
    </source>
</evidence>
<protein>
    <submittedName>
        <fullName evidence="4">Uncharacterized protein LOC104769995</fullName>
    </submittedName>
</protein>
<feature type="compositionally biased region" description="Gly residues" evidence="1">
    <location>
        <begin position="9"/>
        <end position="24"/>
    </location>
</feature>
<name>A0ABM1RFH9_CAMSA</name>
<evidence type="ECO:0000313" key="4">
    <source>
        <dbReference type="RefSeq" id="XP_019097767.1"/>
    </source>
</evidence>